<organism evidence="2 3">
    <name type="scientific">Oceanobacillus neutriphilus</name>
    <dbReference type="NCBI Taxonomy" id="531815"/>
    <lineage>
        <taxon>Bacteria</taxon>
        <taxon>Bacillati</taxon>
        <taxon>Bacillota</taxon>
        <taxon>Bacilli</taxon>
        <taxon>Bacillales</taxon>
        <taxon>Bacillaceae</taxon>
        <taxon>Oceanobacillus</taxon>
    </lineage>
</organism>
<comment type="caution">
    <text evidence="2">The sequence shown here is derived from an EMBL/GenBank/DDBJ whole genome shotgun (WGS) entry which is preliminary data.</text>
</comment>
<evidence type="ECO:0000313" key="3">
    <source>
        <dbReference type="Proteomes" id="UP000641206"/>
    </source>
</evidence>
<proteinExistence type="predicted"/>
<dbReference type="EMBL" id="BMLW01000013">
    <property type="protein sequence ID" value="GGP14737.1"/>
    <property type="molecule type" value="Genomic_DNA"/>
</dbReference>
<feature type="transmembrane region" description="Helical" evidence="1">
    <location>
        <begin position="34"/>
        <end position="55"/>
    </location>
</feature>
<evidence type="ECO:0000256" key="1">
    <source>
        <dbReference type="SAM" id="Phobius"/>
    </source>
</evidence>
<dbReference type="RefSeq" id="WP_188736487.1">
    <property type="nucleotide sequence ID" value="NZ_BMLW01000013.1"/>
</dbReference>
<reference evidence="3" key="1">
    <citation type="journal article" date="2019" name="Int. J. Syst. Evol. Microbiol.">
        <title>The Global Catalogue of Microorganisms (GCM) 10K type strain sequencing project: providing services to taxonomists for standard genome sequencing and annotation.</title>
        <authorList>
            <consortium name="The Broad Institute Genomics Platform"/>
            <consortium name="The Broad Institute Genome Sequencing Center for Infectious Disease"/>
            <person name="Wu L."/>
            <person name="Ma J."/>
        </authorList>
    </citation>
    <scope>NUCLEOTIDE SEQUENCE [LARGE SCALE GENOMIC DNA]</scope>
    <source>
        <strain evidence="3">CGMCC 1.7693</strain>
    </source>
</reference>
<gene>
    <name evidence="2" type="ORF">GCM10011346_39930</name>
</gene>
<feature type="transmembrane region" description="Helical" evidence="1">
    <location>
        <begin position="9"/>
        <end position="28"/>
    </location>
</feature>
<keyword evidence="1" id="KW-0472">Membrane</keyword>
<sequence>MKKYTWRSFSFFTISIIVSLSILFLLYVGVIAKFLIVGILLGTLISIILFFIAMFNKNEKKVLSIIASLLTAINTAIVAFVFLLVLEYPW</sequence>
<keyword evidence="1" id="KW-0812">Transmembrane</keyword>
<dbReference type="Proteomes" id="UP000641206">
    <property type="component" value="Unassembled WGS sequence"/>
</dbReference>
<feature type="transmembrane region" description="Helical" evidence="1">
    <location>
        <begin position="62"/>
        <end position="86"/>
    </location>
</feature>
<protein>
    <submittedName>
        <fullName evidence="2">Uncharacterized protein</fullName>
    </submittedName>
</protein>
<accession>A0ABQ2NZU9</accession>
<keyword evidence="1" id="KW-1133">Transmembrane helix</keyword>
<evidence type="ECO:0000313" key="2">
    <source>
        <dbReference type="EMBL" id="GGP14737.1"/>
    </source>
</evidence>
<keyword evidence="3" id="KW-1185">Reference proteome</keyword>
<name>A0ABQ2NZU9_9BACI</name>